<keyword evidence="3" id="KW-0407">Ion channel</keyword>
<dbReference type="GO" id="GO:0005886">
    <property type="term" value="C:plasma membrane"/>
    <property type="evidence" value="ECO:0007669"/>
    <property type="project" value="TreeGrafter"/>
</dbReference>
<dbReference type="OrthoDB" id="2373987at2759"/>
<keyword evidence="4" id="KW-0675">Receptor</keyword>
<gene>
    <name evidence="4" type="ORF">PACLA_8A030091</name>
</gene>
<dbReference type="GO" id="GO:0070679">
    <property type="term" value="F:inositol 1,4,5 trisphosphate binding"/>
    <property type="evidence" value="ECO:0007669"/>
    <property type="project" value="TreeGrafter"/>
</dbReference>
<name>A0A6S7I5S0_PARCT</name>
<dbReference type="GO" id="GO:0051480">
    <property type="term" value="P:regulation of cytosolic calcium ion concentration"/>
    <property type="evidence" value="ECO:0007669"/>
    <property type="project" value="TreeGrafter"/>
</dbReference>
<sequence>MSRCKKFRSLVHDIDCEKKCCENKPRIDRCEDMLKSYEILTNPESMANQENPLSHAFKLTREIGNQKKINLQVKSELEAFYRKSRKFTVDLLDVCENNQEVTVLLNFDEDDLSEKKKIKILMEAVVAKHKEFIAHRHVQQLLHTIEHPSWPWSIIEFLPGILKYILYTLTFPIWAFVFIFWRDCDILWLQKMSHFMATPFGKFVSHTSHYCAFVVLLFISSAREYHEPSVIEYLLSAIVWSMCIQQFLIFWKETCCWRCCCYFHSRWNQVLTVMLIGFVISDLLWLIGSTAVGGWPVDKLESASDMAGHRILLLANSFFSISTVMSVFYLGNFWRVNSKSGPLQLSTLRMFKDIRKFLMIFLGVFLAFSLGVRNIYSYRNKLEAIYGNGTAQSVEDELST</sequence>
<organism evidence="4 5">
    <name type="scientific">Paramuricea clavata</name>
    <name type="common">Red gorgonian</name>
    <name type="synonym">Violescent sea-whip</name>
    <dbReference type="NCBI Taxonomy" id="317549"/>
    <lineage>
        <taxon>Eukaryota</taxon>
        <taxon>Metazoa</taxon>
        <taxon>Cnidaria</taxon>
        <taxon>Anthozoa</taxon>
        <taxon>Octocorallia</taxon>
        <taxon>Malacalcyonacea</taxon>
        <taxon>Plexauridae</taxon>
        <taxon>Paramuricea</taxon>
    </lineage>
</organism>
<protein>
    <submittedName>
        <fullName evidence="4">Short transient receptor potential channel 3-like</fullName>
    </submittedName>
</protein>
<evidence type="ECO:0000313" key="4">
    <source>
        <dbReference type="EMBL" id="CAB4001662.1"/>
    </source>
</evidence>
<reference evidence="4" key="1">
    <citation type="submission" date="2020-04" db="EMBL/GenBank/DDBJ databases">
        <authorList>
            <person name="Alioto T."/>
            <person name="Alioto T."/>
            <person name="Gomez Garrido J."/>
        </authorList>
    </citation>
    <scope>NUCLEOTIDE SEQUENCE</scope>
    <source>
        <strain evidence="4">A484AB</strain>
    </source>
</reference>
<dbReference type="PANTHER" id="PTHR10117:SF54">
    <property type="entry name" value="TRANSIENT RECEPTOR POTENTIAL-GAMMA PROTEIN"/>
    <property type="match status" value="1"/>
</dbReference>
<dbReference type="EMBL" id="CACRXK020004149">
    <property type="protein sequence ID" value="CAB4001662.1"/>
    <property type="molecule type" value="Genomic_DNA"/>
</dbReference>
<comment type="caution">
    <text evidence="4">The sequence shown here is derived from an EMBL/GenBank/DDBJ whole genome shotgun (WGS) entry which is preliminary data.</text>
</comment>
<dbReference type="InterPro" id="IPR002153">
    <property type="entry name" value="TRPC_channel"/>
</dbReference>
<accession>A0A6S7I5S0</accession>
<evidence type="ECO:0000313" key="5">
    <source>
        <dbReference type="Proteomes" id="UP001152795"/>
    </source>
</evidence>
<keyword evidence="1" id="KW-0813">Transport</keyword>
<evidence type="ECO:0000256" key="1">
    <source>
        <dbReference type="ARBA" id="ARBA00022448"/>
    </source>
</evidence>
<keyword evidence="2" id="KW-0406">Ion transport</keyword>
<dbReference type="GO" id="GO:0034703">
    <property type="term" value="C:cation channel complex"/>
    <property type="evidence" value="ECO:0007669"/>
    <property type="project" value="TreeGrafter"/>
</dbReference>
<evidence type="ECO:0000256" key="3">
    <source>
        <dbReference type="ARBA" id="ARBA00023303"/>
    </source>
</evidence>
<proteinExistence type="predicted"/>
<dbReference type="AlphaFoldDB" id="A0A6S7I5S0"/>
<dbReference type="Proteomes" id="UP001152795">
    <property type="component" value="Unassembled WGS sequence"/>
</dbReference>
<dbReference type="GO" id="GO:0015279">
    <property type="term" value="F:store-operated calcium channel activity"/>
    <property type="evidence" value="ECO:0007669"/>
    <property type="project" value="TreeGrafter"/>
</dbReference>
<evidence type="ECO:0000256" key="2">
    <source>
        <dbReference type="ARBA" id="ARBA00023065"/>
    </source>
</evidence>
<feature type="non-terminal residue" evidence="4">
    <location>
        <position position="1"/>
    </location>
</feature>
<keyword evidence="5" id="KW-1185">Reference proteome</keyword>
<dbReference type="PANTHER" id="PTHR10117">
    <property type="entry name" value="TRANSIENT RECEPTOR POTENTIAL CHANNEL"/>
    <property type="match status" value="1"/>
</dbReference>